<dbReference type="InterPro" id="IPR050490">
    <property type="entry name" value="Bact_solute-bd_prot1"/>
</dbReference>
<feature type="transmembrane region" description="Helical" evidence="1">
    <location>
        <begin position="12"/>
        <end position="29"/>
    </location>
</feature>
<sequence>MSGKRRLRSPFALLLLVAYAFVFFSLYLMEPCAIELRVGTFAGSNWDVPQGESYAYLDHVIARFEAEHPGVKVTYQSGIRKSDYTEWLAGRELAGEMPDVFLIPQDDFNLYAGLGALLPLDALAKKDDAFALDDFYPAPLAFGRSADDAALYALPAECVPRLMFVNRTLLDREGIPMPQDDWTWDDFLAICQKVTRDTDGDGRLDQFGAYGYNWQDAAVTSGAELFREDGKASYFTDERIESAVRFANALHQLQRNQVVQERDFDIGHVAFRPFNFAAYRTYKPYPWRIKKATDFEWDCIRLPRGPEGRNTSPVQTLLMGISAKTKERQLAWEFLKAYCHDRENQTLLLSLSAALPTRRGIIEEAAPQELFGAEASGRTGRSPLAVSQVIEEGTVPYRFPRYVAAMRLADQEIQKLIDSDALEVNSMNRIQKEINDLLLK</sequence>
<keyword evidence="1" id="KW-0472">Membrane</keyword>
<name>A0A173WL67_9FIRM</name>
<accession>A0A173WL67</accession>
<dbReference type="RefSeq" id="WP_036373539.1">
    <property type="nucleotide sequence ID" value="NZ_CABIWZ010000001.1"/>
</dbReference>
<dbReference type="STRING" id="187979.ERS852385_00272"/>
<keyword evidence="3" id="KW-1185">Reference proteome</keyword>
<dbReference type="InterPro" id="IPR006059">
    <property type="entry name" value="SBP"/>
</dbReference>
<dbReference type="Gene3D" id="3.40.190.10">
    <property type="entry name" value="Periplasmic binding protein-like II"/>
    <property type="match status" value="1"/>
</dbReference>
<protein>
    <submittedName>
        <fullName evidence="2">Maltose-binding periplasmic proteins/domains</fullName>
    </submittedName>
</protein>
<dbReference type="PANTHER" id="PTHR43649:SF12">
    <property type="entry name" value="DIACETYLCHITOBIOSE BINDING PROTEIN DASA"/>
    <property type="match status" value="1"/>
</dbReference>
<organism evidence="2 3">
    <name type="scientific">Mitsuokella jalaludinii</name>
    <dbReference type="NCBI Taxonomy" id="187979"/>
    <lineage>
        <taxon>Bacteria</taxon>
        <taxon>Bacillati</taxon>
        <taxon>Bacillota</taxon>
        <taxon>Negativicutes</taxon>
        <taxon>Selenomonadales</taxon>
        <taxon>Selenomonadaceae</taxon>
        <taxon>Mitsuokella</taxon>
    </lineage>
</organism>
<evidence type="ECO:0000313" key="2">
    <source>
        <dbReference type="EMBL" id="CUN39125.1"/>
    </source>
</evidence>
<dbReference type="EMBL" id="CYYU01000001">
    <property type="protein sequence ID" value="CUN39125.1"/>
    <property type="molecule type" value="Genomic_DNA"/>
</dbReference>
<reference evidence="2 3" key="1">
    <citation type="submission" date="2015-09" db="EMBL/GenBank/DDBJ databases">
        <authorList>
            <consortium name="Pathogen Informatics"/>
        </authorList>
    </citation>
    <scope>NUCLEOTIDE SEQUENCE [LARGE SCALE GENOMIC DNA]</scope>
    <source>
        <strain evidence="2 3">2789STDY5608828</strain>
    </source>
</reference>
<evidence type="ECO:0000256" key="1">
    <source>
        <dbReference type="SAM" id="Phobius"/>
    </source>
</evidence>
<dbReference type="SUPFAM" id="SSF53850">
    <property type="entry name" value="Periplasmic binding protein-like II"/>
    <property type="match status" value="1"/>
</dbReference>
<dbReference type="PANTHER" id="PTHR43649">
    <property type="entry name" value="ARABINOSE-BINDING PROTEIN-RELATED"/>
    <property type="match status" value="1"/>
</dbReference>
<keyword evidence="1" id="KW-1133">Transmembrane helix</keyword>
<dbReference type="OrthoDB" id="383937at2"/>
<dbReference type="Proteomes" id="UP000095546">
    <property type="component" value="Unassembled WGS sequence"/>
</dbReference>
<evidence type="ECO:0000313" key="3">
    <source>
        <dbReference type="Proteomes" id="UP000095546"/>
    </source>
</evidence>
<proteinExistence type="predicted"/>
<dbReference type="eggNOG" id="COG1653">
    <property type="taxonomic scope" value="Bacteria"/>
</dbReference>
<keyword evidence="1" id="KW-0812">Transmembrane</keyword>
<dbReference type="GeneID" id="83709625"/>
<gene>
    <name evidence="2" type="ORF">ERS852385_00272</name>
</gene>
<dbReference type="Pfam" id="PF01547">
    <property type="entry name" value="SBP_bac_1"/>
    <property type="match status" value="1"/>
</dbReference>
<dbReference type="AlphaFoldDB" id="A0A173WL67"/>